<dbReference type="PROSITE" id="PS50968">
    <property type="entry name" value="BIOTINYL_LIPOYL"/>
    <property type="match status" value="1"/>
</dbReference>
<proteinExistence type="inferred from homology"/>
<dbReference type="PANTHER" id="PTHR43178:SF5">
    <property type="entry name" value="LIPOAMIDE ACYLTRANSFERASE COMPONENT OF BRANCHED-CHAIN ALPHA-KETO ACID DEHYDROGENASE COMPLEX, MITOCHONDRIAL"/>
    <property type="match status" value="1"/>
</dbReference>
<reference evidence="10 11" key="1">
    <citation type="submission" date="2024-03" db="EMBL/GenBank/DDBJ databases">
        <title>Human intestinal bacterial collection.</title>
        <authorList>
            <person name="Pauvert C."/>
            <person name="Hitch T.C.A."/>
            <person name="Clavel T."/>
        </authorList>
    </citation>
    <scope>NUCLEOTIDE SEQUENCE [LARGE SCALE GENOMIC DNA]</scope>
    <source>
        <strain evidence="10 11">CLA-JM-H44</strain>
    </source>
</reference>
<feature type="domain" description="Peripheral subunit-binding (PSBD)" evidence="9">
    <location>
        <begin position="126"/>
        <end position="163"/>
    </location>
</feature>
<feature type="region of interest" description="Disordered" evidence="7">
    <location>
        <begin position="84"/>
        <end position="121"/>
    </location>
</feature>
<dbReference type="Proteomes" id="UP001489509">
    <property type="component" value="Unassembled WGS sequence"/>
</dbReference>
<protein>
    <recommendedName>
        <fullName evidence="6">Dihydrolipoamide acetyltransferase component of pyruvate dehydrogenase complex</fullName>
        <ecNumber evidence="6">2.3.1.-</ecNumber>
    </recommendedName>
</protein>
<dbReference type="PANTHER" id="PTHR43178">
    <property type="entry name" value="DIHYDROLIPOAMIDE ACETYLTRANSFERASE COMPONENT OF PYRUVATE DEHYDROGENASE COMPLEX"/>
    <property type="match status" value="1"/>
</dbReference>
<dbReference type="CDD" id="cd06849">
    <property type="entry name" value="lipoyl_domain"/>
    <property type="match status" value="1"/>
</dbReference>
<evidence type="ECO:0000256" key="6">
    <source>
        <dbReference type="RuleBase" id="RU003423"/>
    </source>
</evidence>
<evidence type="ECO:0000256" key="1">
    <source>
        <dbReference type="ARBA" id="ARBA00001938"/>
    </source>
</evidence>
<dbReference type="InterPro" id="IPR001078">
    <property type="entry name" value="2-oxoacid_DH_actylTfrase"/>
</dbReference>
<dbReference type="SUPFAM" id="SSF51230">
    <property type="entry name" value="Single hybrid motif"/>
    <property type="match status" value="1"/>
</dbReference>
<evidence type="ECO:0000259" key="9">
    <source>
        <dbReference type="PROSITE" id="PS51826"/>
    </source>
</evidence>
<sequence>MATAVIMPRQGQSVESCIIAKWHKKVGDTVAPGDILFSYETDKASFEEESKLSGTMLDIFFEEGDDVPCLTNVCVIGNPGESTAQFKPAGEEEEAPAASEDSAPAEETAQTAPAQTVSRSADEFIKISPRAKNLAARQGVDYTVAPATGPNGRIIERDIDAMIASGNAATFAARDGFVGSGSGIEGTGIGGRVRMADLNAPAVPAAAAVAEEGPEYVDVPMTNIRKVIAKNMIHSLSTIAQLTYNMHFDMTAVNAFRAAVKAGGEALNVGKITINDVILYAVSRVLKNHPDFNAHCVDNKVRQFTHVHLGVAVDTERGLMVPTIRNADCKSLSEIAKEAKELAAACQKGSIAPDLLSGGTFTVSNLGSLGMESFTPVINPPQTAILGVNTIETKVRVVNGEIKTYPAMNLSLTADHRVIDGAPASRFLKELVTALENFTVLLAK</sequence>
<dbReference type="RefSeq" id="WP_349219845.1">
    <property type="nucleotide sequence ID" value="NZ_JBBMFD010000015.1"/>
</dbReference>
<dbReference type="InterPro" id="IPR004167">
    <property type="entry name" value="PSBD"/>
</dbReference>
<keyword evidence="3 6" id="KW-0808">Transferase</keyword>
<dbReference type="Gene3D" id="4.10.320.10">
    <property type="entry name" value="E3-binding domain"/>
    <property type="match status" value="1"/>
</dbReference>
<comment type="similarity">
    <text evidence="2 6">Belongs to the 2-oxoacid dehydrogenase family.</text>
</comment>
<comment type="cofactor">
    <cofactor evidence="1 6">
        <name>(R)-lipoate</name>
        <dbReference type="ChEBI" id="CHEBI:83088"/>
    </cofactor>
</comment>
<dbReference type="Gene3D" id="2.40.50.100">
    <property type="match status" value="1"/>
</dbReference>
<comment type="caution">
    <text evidence="10">The sequence shown here is derived from an EMBL/GenBank/DDBJ whole genome shotgun (WGS) entry which is preliminary data.</text>
</comment>
<dbReference type="GO" id="GO:0016746">
    <property type="term" value="F:acyltransferase activity"/>
    <property type="evidence" value="ECO:0007669"/>
    <property type="project" value="UniProtKB-KW"/>
</dbReference>
<gene>
    <name evidence="10" type="ORF">WMO26_09200</name>
</gene>
<evidence type="ECO:0000256" key="7">
    <source>
        <dbReference type="SAM" id="MobiDB-lite"/>
    </source>
</evidence>
<keyword evidence="5 6" id="KW-0012">Acyltransferase</keyword>
<organism evidence="10 11">
    <name type="scientific">Solibaculum intestinale</name>
    <dbReference type="NCBI Taxonomy" id="3133165"/>
    <lineage>
        <taxon>Bacteria</taxon>
        <taxon>Bacillati</taxon>
        <taxon>Bacillota</taxon>
        <taxon>Clostridia</taxon>
        <taxon>Eubacteriales</taxon>
        <taxon>Oscillospiraceae</taxon>
        <taxon>Solibaculum</taxon>
    </lineage>
</organism>
<dbReference type="Gene3D" id="3.30.559.10">
    <property type="entry name" value="Chloramphenicol acetyltransferase-like domain"/>
    <property type="match status" value="1"/>
</dbReference>
<evidence type="ECO:0000313" key="11">
    <source>
        <dbReference type="Proteomes" id="UP001489509"/>
    </source>
</evidence>
<dbReference type="SUPFAM" id="SSF47005">
    <property type="entry name" value="Peripheral subunit-binding domain of 2-oxo acid dehydrogenase complex"/>
    <property type="match status" value="1"/>
</dbReference>
<feature type="domain" description="Lipoyl-binding" evidence="8">
    <location>
        <begin position="2"/>
        <end position="77"/>
    </location>
</feature>
<dbReference type="Pfam" id="PF00198">
    <property type="entry name" value="2-oxoacid_dh"/>
    <property type="match status" value="1"/>
</dbReference>
<evidence type="ECO:0000259" key="8">
    <source>
        <dbReference type="PROSITE" id="PS50968"/>
    </source>
</evidence>
<keyword evidence="11" id="KW-1185">Reference proteome</keyword>
<dbReference type="Pfam" id="PF02817">
    <property type="entry name" value="E3_binding"/>
    <property type="match status" value="1"/>
</dbReference>
<dbReference type="Pfam" id="PF00364">
    <property type="entry name" value="Biotin_lipoyl"/>
    <property type="match status" value="1"/>
</dbReference>
<dbReference type="EC" id="2.3.1.-" evidence="6"/>
<feature type="compositionally biased region" description="Low complexity" evidence="7">
    <location>
        <begin position="96"/>
        <end position="116"/>
    </location>
</feature>
<dbReference type="InterPro" id="IPR036625">
    <property type="entry name" value="E3-bd_dom_sf"/>
</dbReference>
<dbReference type="InterPro" id="IPR000089">
    <property type="entry name" value="Biotin_lipoyl"/>
</dbReference>
<evidence type="ECO:0000256" key="5">
    <source>
        <dbReference type="ARBA" id="ARBA00023315"/>
    </source>
</evidence>
<keyword evidence="4 6" id="KW-0450">Lipoyl</keyword>
<evidence type="ECO:0000313" key="10">
    <source>
        <dbReference type="EMBL" id="MEQ2441000.1"/>
    </source>
</evidence>
<evidence type="ECO:0000256" key="3">
    <source>
        <dbReference type="ARBA" id="ARBA00022679"/>
    </source>
</evidence>
<dbReference type="InterPro" id="IPR011053">
    <property type="entry name" value="Single_hybrid_motif"/>
</dbReference>
<dbReference type="EMBL" id="JBBMFD010000015">
    <property type="protein sequence ID" value="MEQ2441000.1"/>
    <property type="molecule type" value="Genomic_DNA"/>
</dbReference>
<name>A0ABV1E2P9_9FIRM</name>
<dbReference type="PROSITE" id="PS51826">
    <property type="entry name" value="PSBD"/>
    <property type="match status" value="1"/>
</dbReference>
<dbReference type="InterPro" id="IPR050743">
    <property type="entry name" value="2-oxoacid_DH_E2_comp"/>
</dbReference>
<dbReference type="SUPFAM" id="SSF52777">
    <property type="entry name" value="CoA-dependent acyltransferases"/>
    <property type="match status" value="1"/>
</dbReference>
<evidence type="ECO:0000256" key="2">
    <source>
        <dbReference type="ARBA" id="ARBA00007317"/>
    </source>
</evidence>
<dbReference type="InterPro" id="IPR023213">
    <property type="entry name" value="CAT-like_dom_sf"/>
</dbReference>
<evidence type="ECO:0000256" key="4">
    <source>
        <dbReference type="ARBA" id="ARBA00022823"/>
    </source>
</evidence>
<accession>A0ABV1E2P9</accession>